<feature type="chain" id="PRO_5016673554" evidence="4">
    <location>
        <begin position="24"/>
        <end position="1006"/>
    </location>
</feature>
<keyword evidence="3" id="KW-1133">Transmembrane helix</keyword>
<accession>A0A378UD30</accession>
<dbReference type="Proteomes" id="UP000254651">
    <property type="component" value="Unassembled WGS sequence"/>
</dbReference>
<dbReference type="NCBIfam" id="TIGR01760">
    <property type="entry name" value="tape_meas_TP901"/>
    <property type="match status" value="1"/>
</dbReference>
<evidence type="ECO:0000259" key="5">
    <source>
        <dbReference type="Pfam" id="PF10145"/>
    </source>
</evidence>
<keyword evidence="4" id="KW-0732">Signal</keyword>
<keyword evidence="1" id="KW-1188">Viral release from host cell</keyword>
<feature type="transmembrane region" description="Helical" evidence="3">
    <location>
        <begin position="455"/>
        <end position="476"/>
    </location>
</feature>
<gene>
    <name evidence="6" type="ORF">NCTC10295_00026</name>
</gene>
<organism evidence="6 7">
    <name type="scientific">Bergeriella denitrificans</name>
    <name type="common">Neisseria denitrificans</name>
    <dbReference type="NCBI Taxonomy" id="494"/>
    <lineage>
        <taxon>Bacteria</taxon>
        <taxon>Pseudomonadati</taxon>
        <taxon>Pseudomonadota</taxon>
        <taxon>Betaproteobacteria</taxon>
        <taxon>Neisseriales</taxon>
        <taxon>Neisseriaceae</taxon>
        <taxon>Bergeriella</taxon>
    </lineage>
</organism>
<evidence type="ECO:0000313" key="7">
    <source>
        <dbReference type="Proteomes" id="UP000254651"/>
    </source>
</evidence>
<dbReference type="PANTHER" id="PTHR37813:SF1">
    <property type="entry name" value="FELS-2 PROPHAGE PROTEIN"/>
    <property type="match status" value="1"/>
</dbReference>
<dbReference type="RefSeq" id="WP_115225331.1">
    <property type="nucleotide sequence ID" value="NZ_CP181246.1"/>
</dbReference>
<feature type="transmembrane region" description="Helical" evidence="3">
    <location>
        <begin position="626"/>
        <end position="644"/>
    </location>
</feature>
<evidence type="ECO:0000256" key="4">
    <source>
        <dbReference type="SAM" id="SignalP"/>
    </source>
</evidence>
<dbReference type="PANTHER" id="PTHR37813">
    <property type="entry name" value="FELS-2 PROPHAGE PROTEIN"/>
    <property type="match status" value="1"/>
</dbReference>
<feature type="signal peptide" evidence="4">
    <location>
        <begin position="1"/>
        <end position="23"/>
    </location>
</feature>
<dbReference type="AlphaFoldDB" id="A0A378UD30"/>
<evidence type="ECO:0000256" key="2">
    <source>
        <dbReference type="SAM" id="Coils"/>
    </source>
</evidence>
<reference evidence="6 7" key="1">
    <citation type="submission" date="2018-06" db="EMBL/GenBank/DDBJ databases">
        <authorList>
            <consortium name="Pathogen Informatics"/>
            <person name="Doyle S."/>
        </authorList>
    </citation>
    <scope>NUCLEOTIDE SEQUENCE [LARGE SCALE GENOMIC DNA]</scope>
    <source>
        <strain evidence="6 7">NCTC10295</strain>
    </source>
</reference>
<feature type="domain" description="Phage tail tape measure protein" evidence="5">
    <location>
        <begin position="148"/>
        <end position="348"/>
    </location>
</feature>
<keyword evidence="2" id="KW-0175">Coiled coil</keyword>
<sequence length="1006" mass="106757">MSAELAIVIKASAVVGAAQSALAALGGSTRALTQSIRQAETATAQLKRRLENPAAGAQVDRLKRSYDGLNRTLNSLKGTQSRLEKLTAKQQGLKETRANILSGWHSAVGAASAMIMPVKLAIDFESAMADVKKVVNFDTPQQFQEMERDILKLTRSIPMTGEELAAIVAAGGQSGVARENLIGFASDAAKMGVAFDMAAGQAGEAMATLSNVLQIPIPKIGVLGDAINHLSDNANSNAADIVNVLTRVGSDIKQLGLTENQGAALGSTFLSMGKAPELAAQAIKGMVTSLSILKAGGGKKELAELGLTTESFAKAMNEDAQGAIQDLMRRLKQLPKDAQYPLLLKMFGKNYADDVLLLANNTEEYNRQLDLLTEKDADGNLKYIGSMGREFDNRSATTANQLQLLKSSVAELGIDIGKVLLPPLNELVQSVRPLITGLTDWLRANPQVAKGLIKVALAVASFVAGSFFARLALNLFQSNLIVFSLRALKLRSALFQGKAAFQVFRAGALLGNGALLRQRNLAGTTYRAFARLARGYRNTNNALKAYLANTAKRGAQAVMGFRFAKIRLPKFRLPKLSFASALSGGAGVLKNLSSLILRGLLSPLKLLAGAFRAVAVAMRLLAFNPFGLLIAALMLAAVAVYTYWEPIKAFFAGFWQGLKQGLAPLMPLFEGFMRLMAQVGSAVMDGLGGVWAFIQPLVQPIIDWFSDFFAVSSEAETKAASFGEALGLWVGGAISGLVGLVSTAWNNITGFFSSGIANISATILNWSPVGLFYQAFAAVMGYFGIELPTSLTGFVSAAVHAVSNFIMTWSPVTAFQTAFAAVWGFLAGLPARFTAFGSQIIQGLANGITAGAGLVVSAISNMASSAMAKAKSMFGIHSPSRVFRSYGDFITRGLDIGIGKGAAKPVAAVGHMAGRLKQRFADRVGQLRSDIAARVSGGSGEFAAARAQREQETATAANGAITVNFSPTIHAPGGDPDQIQKALQMGLREFEELFRRMMADRERRAY</sequence>
<keyword evidence="3" id="KW-0812">Transmembrane</keyword>
<keyword evidence="3" id="KW-0472">Membrane</keyword>
<dbReference type="EMBL" id="UGQS01000001">
    <property type="protein sequence ID" value="STZ75308.1"/>
    <property type="molecule type" value="Genomic_DNA"/>
</dbReference>
<keyword evidence="7" id="KW-1185">Reference proteome</keyword>
<feature type="transmembrane region" description="Helical" evidence="3">
    <location>
        <begin position="840"/>
        <end position="863"/>
    </location>
</feature>
<feature type="transmembrane region" description="Helical" evidence="3">
    <location>
        <begin position="806"/>
        <end position="828"/>
    </location>
</feature>
<evidence type="ECO:0000313" key="6">
    <source>
        <dbReference type="EMBL" id="STZ75308.1"/>
    </source>
</evidence>
<feature type="coiled-coil region" evidence="2">
    <location>
        <begin position="59"/>
        <end position="96"/>
    </location>
</feature>
<dbReference type="InterPro" id="IPR010090">
    <property type="entry name" value="Phage_tape_meas"/>
</dbReference>
<feature type="transmembrane region" description="Helical" evidence="3">
    <location>
        <begin position="726"/>
        <end position="745"/>
    </location>
</feature>
<protein>
    <submittedName>
        <fullName evidence="6">Putative phage-related tail protein</fullName>
    </submittedName>
</protein>
<evidence type="ECO:0000256" key="3">
    <source>
        <dbReference type="SAM" id="Phobius"/>
    </source>
</evidence>
<feature type="transmembrane region" description="Helical" evidence="3">
    <location>
        <begin position="765"/>
        <end position="785"/>
    </location>
</feature>
<proteinExistence type="predicted"/>
<name>A0A378UD30_BERDE</name>
<dbReference type="Pfam" id="PF10145">
    <property type="entry name" value="PhageMin_Tail"/>
    <property type="match status" value="1"/>
</dbReference>
<evidence type="ECO:0000256" key="1">
    <source>
        <dbReference type="ARBA" id="ARBA00022612"/>
    </source>
</evidence>